<feature type="transmembrane region" description="Helical" evidence="2">
    <location>
        <begin position="84"/>
        <end position="105"/>
    </location>
</feature>
<reference evidence="3 4" key="1">
    <citation type="submission" date="2016-07" db="EMBL/GenBank/DDBJ databases">
        <title>Pervasive Adenine N6-methylation of Active Genes in Fungi.</title>
        <authorList>
            <consortium name="DOE Joint Genome Institute"/>
            <person name="Mondo S.J."/>
            <person name="Dannebaum R.O."/>
            <person name="Kuo R.C."/>
            <person name="Labutti K."/>
            <person name="Haridas S."/>
            <person name="Kuo A."/>
            <person name="Salamov A."/>
            <person name="Ahrendt S.R."/>
            <person name="Lipzen A."/>
            <person name="Sullivan W."/>
            <person name="Andreopoulos W.B."/>
            <person name="Clum A."/>
            <person name="Lindquist E."/>
            <person name="Daum C."/>
            <person name="Ramamoorthy G.K."/>
            <person name="Gryganskyi A."/>
            <person name="Culley D."/>
            <person name="Magnuson J.K."/>
            <person name="James T.Y."/>
            <person name="O'Malley M.A."/>
            <person name="Stajich J.E."/>
            <person name="Spatafora J.W."/>
            <person name="Visel A."/>
            <person name="Grigoriev I.V."/>
        </authorList>
    </citation>
    <scope>NUCLEOTIDE SEQUENCE [LARGE SCALE GENOMIC DNA]</scope>
    <source>
        <strain evidence="3 4">ATCC 12442</strain>
    </source>
</reference>
<dbReference type="RefSeq" id="XP_040744081.1">
    <property type="nucleotide sequence ID" value="XM_040887195.1"/>
</dbReference>
<accession>A0A1Y1WAN2</accession>
<dbReference type="OrthoDB" id="10606077at2759"/>
<sequence length="195" mass="22167">MATYVQPGSTPYFTQEQIDEMRAEQHKNAKKRLAYGLTTSIIGFLVSVGFLGYYLSQYFGTRGRIYYRGRYSYRYNETYFTTRAGISGAAAGIGLICIICVIVSYKKTMRILNDPSAPWLQAVQNPNTSTTHFATKPEFQNQPYPQPNQPYPQPNQSYPQPDQQYAYPAPQVQQGQEQYTPPNHPPPAQMKMPNA</sequence>
<feature type="compositionally biased region" description="Pro residues" evidence="1">
    <location>
        <begin position="144"/>
        <end position="153"/>
    </location>
</feature>
<dbReference type="Proteomes" id="UP000193922">
    <property type="component" value="Unassembled WGS sequence"/>
</dbReference>
<feature type="region of interest" description="Disordered" evidence="1">
    <location>
        <begin position="130"/>
        <end position="195"/>
    </location>
</feature>
<dbReference type="EMBL" id="MCFD01000005">
    <property type="protein sequence ID" value="ORX70502.1"/>
    <property type="molecule type" value="Genomic_DNA"/>
</dbReference>
<comment type="caution">
    <text evidence="3">The sequence shown here is derived from an EMBL/GenBank/DDBJ whole genome shotgun (WGS) entry which is preliminary data.</text>
</comment>
<evidence type="ECO:0000313" key="3">
    <source>
        <dbReference type="EMBL" id="ORX70502.1"/>
    </source>
</evidence>
<keyword evidence="2" id="KW-1133">Transmembrane helix</keyword>
<gene>
    <name evidence="3" type="ORF">DL89DRAFT_266715</name>
</gene>
<keyword evidence="2" id="KW-0812">Transmembrane</keyword>
<dbReference type="GeneID" id="63803843"/>
<name>A0A1Y1WAN2_9FUNG</name>
<keyword evidence="4" id="KW-1185">Reference proteome</keyword>
<keyword evidence="2" id="KW-0472">Membrane</keyword>
<evidence type="ECO:0000256" key="2">
    <source>
        <dbReference type="SAM" id="Phobius"/>
    </source>
</evidence>
<protein>
    <submittedName>
        <fullName evidence="3">Uncharacterized protein</fullName>
    </submittedName>
</protein>
<evidence type="ECO:0000313" key="4">
    <source>
        <dbReference type="Proteomes" id="UP000193922"/>
    </source>
</evidence>
<evidence type="ECO:0000256" key="1">
    <source>
        <dbReference type="SAM" id="MobiDB-lite"/>
    </source>
</evidence>
<organism evidence="3 4">
    <name type="scientific">Linderina pennispora</name>
    <dbReference type="NCBI Taxonomy" id="61395"/>
    <lineage>
        <taxon>Eukaryota</taxon>
        <taxon>Fungi</taxon>
        <taxon>Fungi incertae sedis</taxon>
        <taxon>Zoopagomycota</taxon>
        <taxon>Kickxellomycotina</taxon>
        <taxon>Kickxellomycetes</taxon>
        <taxon>Kickxellales</taxon>
        <taxon>Kickxellaceae</taxon>
        <taxon>Linderina</taxon>
    </lineage>
</organism>
<dbReference type="AlphaFoldDB" id="A0A1Y1WAN2"/>
<feature type="transmembrane region" description="Helical" evidence="2">
    <location>
        <begin position="33"/>
        <end position="55"/>
    </location>
</feature>
<proteinExistence type="predicted"/>
<feature type="compositionally biased region" description="Low complexity" evidence="1">
    <location>
        <begin position="154"/>
        <end position="176"/>
    </location>
</feature>